<reference evidence="5" key="1">
    <citation type="journal article" date="2016" name="Nat. Genet.">
        <title>A high-quality carrot genome assembly provides new insights into carotenoid accumulation and asterid genome evolution.</title>
        <authorList>
            <person name="Iorizzo M."/>
            <person name="Ellison S."/>
            <person name="Senalik D."/>
            <person name="Zeng P."/>
            <person name="Satapoomin P."/>
            <person name="Huang J."/>
            <person name="Bowman M."/>
            <person name="Iovene M."/>
            <person name="Sanseverino W."/>
            <person name="Cavagnaro P."/>
            <person name="Yildiz M."/>
            <person name="Macko-Podgorni A."/>
            <person name="Moranska E."/>
            <person name="Grzebelus E."/>
            <person name="Grzebelus D."/>
            <person name="Ashrafi H."/>
            <person name="Zheng Z."/>
            <person name="Cheng S."/>
            <person name="Spooner D."/>
            <person name="Van Deynze A."/>
            <person name="Simon P."/>
        </authorList>
    </citation>
    <scope>NUCLEOTIDE SEQUENCE</scope>
    <source>
        <tissue evidence="5">Leaf</tissue>
    </source>
</reference>
<gene>
    <name evidence="5" type="ORF">DCAR_0416540</name>
</gene>
<proteinExistence type="inferred from homology"/>
<dbReference type="Proteomes" id="UP000077755">
    <property type="component" value="Chromosome 4"/>
</dbReference>
<dbReference type="AlphaFoldDB" id="A0AAF1AYM3"/>
<evidence type="ECO:0000313" key="5">
    <source>
        <dbReference type="EMBL" id="WOG97200.1"/>
    </source>
</evidence>
<feature type="compositionally biased region" description="Basic and acidic residues" evidence="4">
    <location>
        <begin position="627"/>
        <end position="642"/>
    </location>
</feature>
<evidence type="ECO:0000256" key="3">
    <source>
        <dbReference type="SAM" id="Coils"/>
    </source>
</evidence>
<feature type="compositionally biased region" description="Low complexity" evidence="4">
    <location>
        <begin position="661"/>
        <end position="697"/>
    </location>
</feature>
<evidence type="ECO:0000256" key="4">
    <source>
        <dbReference type="SAM" id="MobiDB-lite"/>
    </source>
</evidence>
<organism evidence="5 6">
    <name type="scientific">Daucus carota subsp. sativus</name>
    <name type="common">Carrot</name>
    <dbReference type="NCBI Taxonomy" id="79200"/>
    <lineage>
        <taxon>Eukaryota</taxon>
        <taxon>Viridiplantae</taxon>
        <taxon>Streptophyta</taxon>
        <taxon>Embryophyta</taxon>
        <taxon>Tracheophyta</taxon>
        <taxon>Spermatophyta</taxon>
        <taxon>Magnoliopsida</taxon>
        <taxon>eudicotyledons</taxon>
        <taxon>Gunneridae</taxon>
        <taxon>Pentapetalae</taxon>
        <taxon>asterids</taxon>
        <taxon>campanulids</taxon>
        <taxon>Apiales</taxon>
        <taxon>Apiaceae</taxon>
        <taxon>Apioideae</taxon>
        <taxon>Scandiceae</taxon>
        <taxon>Daucinae</taxon>
        <taxon>Daucus</taxon>
        <taxon>Daucus sect. Daucus</taxon>
    </lineage>
</organism>
<feature type="compositionally biased region" description="Basic and acidic residues" evidence="4">
    <location>
        <begin position="1"/>
        <end position="18"/>
    </location>
</feature>
<keyword evidence="2 3" id="KW-0175">Coiled coil</keyword>
<feature type="region of interest" description="Disordered" evidence="4">
    <location>
        <begin position="605"/>
        <end position="707"/>
    </location>
</feature>
<comment type="similarity">
    <text evidence="1">Belongs to the FPP family.</text>
</comment>
<feature type="coiled-coil region" evidence="3">
    <location>
        <begin position="99"/>
        <end position="220"/>
    </location>
</feature>
<evidence type="ECO:0000256" key="1">
    <source>
        <dbReference type="ARBA" id="ARBA00005921"/>
    </source>
</evidence>
<feature type="compositionally biased region" description="Polar residues" evidence="4">
    <location>
        <begin position="37"/>
        <end position="49"/>
    </location>
</feature>
<feature type="coiled-coil region" evidence="3">
    <location>
        <begin position="388"/>
        <end position="503"/>
    </location>
</feature>
<evidence type="ECO:0008006" key="7">
    <source>
        <dbReference type="Google" id="ProtNLM"/>
    </source>
</evidence>
<feature type="compositionally biased region" description="Low complexity" evidence="4">
    <location>
        <begin position="19"/>
        <end position="28"/>
    </location>
</feature>
<reference evidence="5" key="2">
    <citation type="submission" date="2022-03" db="EMBL/GenBank/DDBJ databases">
        <title>Draft title - Genomic analysis of global carrot germplasm unveils the trajectory of domestication and the origin of high carotenoid orange carrot.</title>
        <authorList>
            <person name="Iorizzo M."/>
            <person name="Ellison S."/>
            <person name="Senalik D."/>
            <person name="Macko-Podgorni A."/>
            <person name="Grzebelus D."/>
            <person name="Bostan H."/>
            <person name="Rolling W."/>
            <person name="Curaba J."/>
            <person name="Simon P."/>
        </authorList>
    </citation>
    <scope>NUCLEOTIDE SEQUENCE</scope>
    <source>
        <tissue evidence="5">Leaf</tissue>
    </source>
</reference>
<dbReference type="InterPro" id="IPR008587">
    <property type="entry name" value="FPP_plant"/>
</dbReference>
<sequence length="707" mass="78541">MEKRNWLWKKKSSEKSPGDTDSSGSISSHSERYSGEQEYSNLFSQSPEVTSKVTVSNGEVNDGIKILTEKLSAALVNVGAKEDLVKQHAKVAEEAIAGWEKAENEVSILKQQLEAAVQQNLGLEVRVNHLDGALKECVRQLRQAKEEQEQRIHEALTEKSNEWETTRYELESELLELQNQVQEVKDNGPICIDPGVQHKLESIEKENAFLKSELESLSEELEIRTIERDLSTQAAEMASKQQLESIKKVAKLEAECRRLQAGVRKSLMVNEQKSPAASSLSVESLADSQSDNGERIKTLDADVYRTSGIDTNAGDKGCSDSWASALIAELDHFKAEKTSNKNLTSCSPDIDIMDDFLEMERLAALPEPESKTCEVESESVSCQTNDTESSLRDEVKTTYQRVAELENNLLQIEAEKESIACRANETENMLRAELDTMTQRVAVLEDKLEKIEAEKSELVKSLIASTESVDLSKAQLKETETRLEQLQKELNAMNESKELLEYQLVGMEVEIRTMSKEVDTLHLDVKKEQNISAEMVLKCRDLEDELTRRTQEVELHQAKSSDSDVKLNQDLVVAADKLAECQKTIASLGRQLKSLATLEDFLTDTPNVPRLRRGESSVPPAVGAEPWKLHSNESFLPKRDPSSELSAETPTPLVNGYNKESPVSASSSSSSDASLNHISSGKSKSGFGKLFSRSKSGVQLGNHQGLN</sequence>
<evidence type="ECO:0000313" key="6">
    <source>
        <dbReference type="Proteomes" id="UP000077755"/>
    </source>
</evidence>
<dbReference type="PANTHER" id="PTHR31580:SF5">
    <property type="entry name" value="FILAMENT-LIKE PLANT PROTEIN 1-RELATED"/>
    <property type="match status" value="1"/>
</dbReference>
<evidence type="ECO:0000256" key="2">
    <source>
        <dbReference type="ARBA" id="ARBA00023054"/>
    </source>
</evidence>
<dbReference type="EMBL" id="CP093346">
    <property type="protein sequence ID" value="WOG97200.1"/>
    <property type="molecule type" value="Genomic_DNA"/>
</dbReference>
<keyword evidence="6" id="KW-1185">Reference proteome</keyword>
<dbReference type="PANTHER" id="PTHR31580">
    <property type="entry name" value="FILAMENT-LIKE PLANT PROTEIN 4"/>
    <property type="match status" value="1"/>
</dbReference>
<protein>
    <recommendedName>
        <fullName evidence="7">Filament-like plant protein</fullName>
    </recommendedName>
</protein>
<accession>A0AAF1AYM3</accession>
<name>A0AAF1AYM3_DAUCS</name>
<feature type="region of interest" description="Disordered" evidence="4">
    <location>
        <begin position="1"/>
        <end position="49"/>
    </location>
</feature>
<dbReference type="Pfam" id="PF05911">
    <property type="entry name" value="FPP"/>
    <property type="match status" value="3"/>
</dbReference>